<evidence type="ECO:0000256" key="5">
    <source>
        <dbReference type="ARBA" id="ARBA00023274"/>
    </source>
</evidence>
<dbReference type="GO" id="GO:0019843">
    <property type="term" value="F:rRNA binding"/>
    <property type="evidence" value="ECO:0007669"/>
    <property type="project" value="UniProtKB-UniRule"/>
</dbReference>
<comment type="caution">
    <text evidence="9">The sequence shown here is derived from an EMBL/GenBank/DDBJ whole genome shotgun (WGS) entry which is preliminary data.</text>
</comment>
<evidence type="ECO:0000256" key="4">
    <source>
        <dbReference type="ARBA" id="ARBA00022980"/>
    </source>
</evidence>
<evidence type="ECO:0000313" key="10">
    <source>
        <dbReference type="Proteomes" id="UP000228561"/>
    </source>
</evidence>
<evidence type="ECO:0000256" key="6">
    <source>
        <dbReference type="HAMAP-Rule" id="MF_00480"/>
    </source>
</evidence>
<keyword evidence="2 6" id="KW-0699">rRNA-binding</keyword>
<dbReference type="InterPro" id="IPR005717">
    <property type="entry name" value="Ribosomal_uS7_bac/org-type"/>
</dbReference>
<dbReference type="CDD" id="cd14869">
    <property type="entry name" value="uS7_Bacteria"/>
    <property type="match status" value="1"/>
</dbReference>
<dbReference type="AlphaFoldDB" id="A0A2M7B8W8"/>
<accession>A0A2M7B8W8</accession>
<dbReference type="GO" id="GO:0006412">
    <property type="term" value="P:translation"/>
    <property type="evidence" value="ECO:0007669"/>
    <property type="project" value="UniProtKB-UniRule"/>
</dbReference>
<evidence type="ECO:0000256" key="7">
    <source>
        <dbReference type="RuleBase" id="RU003619"/>
    </source>
</evidence>
<dbReference type="GO" id="GO:0003735">
    <property type="term" value="F:structural constituent of ribosome"/>
    <property type="evidence" value="ECO:0007669"/>
    <property type="project" value="InterPro"/>
</dbReference>
<dbReference type="NCBIfam" id="TIGR01029">
    <property type="entry name" value="rpsG_bact"/>
    <property type="match status" value="1"/>
</dbReference>
<proteinExistence type="inferred from homology"/>
<keyword evidence="4 6" id="KW-0689">Ribosomal protein</keyword>
<comment type="subunit">
    <text evidence="6">Part of the 30S ribosomal subunit. Contacts proteins S9 and S11.</text>
</comment>
<sequence length="155" mass="17870">MRRKIKIKHTLGTDPVYNSKEIEKFTNYLLWEGKKSIARQIVYKTFEEIKNKTKSDPVAVFQKAIDNVSPWIQVRSKRVGGATYQVPKEIPTEKRISLAMRWIIVAARAKKGKNIASRLSEELILASKNEGTAVKKREDTHRMAEANRAFAHFAW</sequence>
<dbReference type="HAMAP" id="MF_00480_B">
    <property type="entry name" value="Ribosomal_uS7_B"/>
    <property type="match status" value="1"/>
</dbReference>
<evidence type="ECO:0000256" key="2">
    <source>
        <dbReference type="ARBA" id="ARBA00022730"/>
    </source>
</evidence>
<comment type="similarity">
    <text evidence="1 6 7">Belongs to the universal ribosomal protein uS7 family.</text>
</comment>
<dbReference type="InterPro" id="IPR023798">
    <property type="entry name" value="Ribosomal_uS7_dom"/>
</dbReference>
<dbReference type="FunFam" id="1.10.455.10:FF:000001">
    <property type="entry name" value="30S ribosomal protein S7"/>
    <property type="match status" value="1"/>
</dbReference>
<dbReference type="EMBL" id="PEVG01000018">
    <property type="protein sequence ID" value="PIU99556.1"/>
    <property type="molecule type" value="Genomic_DNA"/>
</dbReference>
<evidence type="ECO:0000313" key="9">
    <source>
        <dbReference type="EMBL" id="PIU99556.1"/>
    </source>
</evidence>
<organism evidence="9 10">
    <name type="scientific">Candidatus Tagabacteria bacterium CG03_land_8_20_14_0_80_41_22</name>
    <dbReference type="NCBI Taxonomy" id="1975020"/>
    <lineage>
        <taxon>Bacteria</taxon>
        <taxon>Candidatus Tagaibacteriota</taxon>
    </lineage>
</organism>
<dbReference type="Gene3D" id="1.10.455.10">
    <property type="entry name" value="Ribosomal protein S7 domain"/>
    <property type="match status" value="1"/>
</dbReference>
<dbReference type="InterPro" id="IPR020606">
    <property type="entry name" value="Ribosomal_uS7_CS"/>
</dbReference>
<protein>
    <recommendedName>
        <fullName evidence="6">Small ribosomal subunit protein uS7</fullName>
    </recommendedName>
</protein>
<dbReference type="SUPFAM" id="SSF47973">
    <property type="entry name" value="Ribosomal protein S7"/>
    <property type="match status" value="1"/>
</dbReference>
<dbReference type="Proteomes" id="UP000228561">
    <property type="component" value="Unassembled WGS sequence"/>
</dbReference>
<keyword evidence="6" id="KW-0820">tRNA-binding</keyword>
<gene>
    <name evidence="6" type="primary">rpsG</name>
    <name evidence="9" type="ORF">COS58_01560</name>
</gene>
<keyword evidence="5 6" id="KW-0687">Ribonucleoprotein</keyword>
<dbReference type="PROSITE" id="PS00052">
    <property type="entry name" value="RIBOSOMAL_S7"/>
    <property type="match status" value="1"/>
</dbReference>
<dbReference type="InterPro" id="IPR000235">
    <property type="entry name" value="Ribosomal_uS7"/>
</dbReference>
<dbReference type="GO" id="GO:0000049">
    <property type="term" value="F:tRNA binding"/>
    <property type="evidence" value="ECO:0007669"/>
    <property type="project" value="UniProtKB-UniRule"/>
</dbReference>
<dbReference type="PIRSF" id="PIRSF002122">
    <property type="entry name" value="RPS7p_RPS7a_RPS5e_RPS7o"/>
    <property type="match status" value="1"/>
</dbReference>
<evidence type="ECO:0000259" key="8">
    <source>
        <dbReference type="Pfam" id="PF00177"/>
    </source>
</evidence>
<keyword evidence="3 6" id="KW-0694">RNA-binding</keyword>
<name>A0A2M7B8W8_9BACT</name>
<evidence type="ECO:0000256" key="3">
    <source>
        <dbReference type="ARBA" id="ARBA00022884"/>
    </source>
</evidence>
<comment type="function">
    <text evidence="6">One of the primary rRNA binding proteins, it binds directly to 16S rRNA where it nucleates assembly of the head domain of the 30S subunit. Is located at the subunit interface close to the decoding center, probably blocks exit of the E-site tRNA.</text>
</comment>
<dbReference type="GO" id="GO:0015935">
    <property type="term" value="C:small ribosomal subunit"/>
    <property type="evidence" value="ECO:0007669"/>
    <property type="project" value="InterPro"/>
</dbReference>
<dbReference type="InterPro" id="IPR036823">
    <property type="entry name" value="Ribosomal_uS7_dom_sf"/>
</dbReference>
<dbReference type="PANTHER" id="PTHR11205">
    <property type="entry name" value="RIBOSOMAL PROTEIN S7"/>
    <property type="match status" value="1"/>
</dbReference>
<reference evidence="10" key="1">
    <citation type="submission" date="2017-09" db="EMBL/GenBank/DDBJ databases">
        <title>Depth-based differentiation of microbial function through sediment-hosted aquifers and enrichment of novel symbionts in the deep terrestrial subsurface.</title>
        <authorList>
            <person name="Probst A.J."/>
            <person name="Ladd B."/>
            <person name="Jarett J.K."/>
            <person name="Geller-Mcgrath D.E."/>
            <person name="Sieber C.M.K."/>
            <person name="Emerson J.B."/>
            <person name="Anantharaman K."/>
            <person name="Thomas B.C."/>
            <person name="Malmstrom R."/>
            <person name="Stieglmeier M."/>
            <person name="Klingl A."/>
            <person name="Woyke T."/>
            <person name="Ryan C.M."/>
            <person name="Banfield J.F."/>
        </authorList>
    </citation>
    <scope>NUCLEOTIDE SEQUENCE [LARGE SCALE GENOMIC DNA]</scope>
</reference>
<feature type="domain" description="Small ribosomal subunit protein uS7" evidence="8">
    <location>
        <begin position="1"/>
        <end position="148"/>
    </location>
</feature>
<evidence type="ECO:0000256" key="1">
    <source>
        <dbReference type="ARBA" id="ARBA00007151"/>
    </source>
</evidence>
<dbReference type="Pfam" id="PF00177">
    <property type="entry name" value="Ribosomal_S7"/>
    <property type="match status" value="1"/>
</dbReference>